<accession>A0A941CYJ5</accession>
<proteinExistence type="inferred from homology"/>
<feature type="transmembrane region" description="Helical" evidence="7">
    <location>
        <begin position="182"/>
        <end position="204"/>
    </location>
</feature>
<feature type="transmembrane region" description="Helical" evidence="7">
    <location>
        <begin position="29"/>
        <end position="47"/>
    </location>
</feature>
<keyword evidence="3" id="KW-1003">Cell membrane</keyword>
<evidence type="ECO:0000256" key="3">
    <source>
        <dbReference type="ARBA" id="ARBA00022475"/>
    </source>
</evidence>
<keyword evidence="6 7" id="KW-0472">Membrane</keyword>
<dbReference type="PANTHER" id="PTHR30106">
    <property type="entry name" value="INNER MEMBRANE PROTEIN YEIH-RELATED"/>
    <property type="match status" value="1"/>
</dbReference>
<dbReference type="Gene3D" id="1.20.1530.20">
    <property type="match status" value="1"/>
</dbReference>
<comment type="caution">
    <text evidence="8">The sequence shown here is derived from an EMBL/GenBank/DDBJ whole genome shotgun (WGS) entry which is preliminary data.</text>
</comment>
<feature type="transmembrane region" description="Helical" evidence="7">
    <location>
        <begin position="245"/>
        <end position="268"/>
    </location>
</feature>
<protein>
    <submittedName>
        <fullName evidence="8">Sulfate exporter family transporter</fullName>
    </submittedName>
</protein>
<feature type="transmembrane region" description="Helical" evidence="7">
    <location>
        <begin position="150"/>
        <end position="170"/>
    </location>
</feature>
<keyword evidence="9" id="KW-1185">Reference proteome</keyword>
<feature type="transmembrane region" description="Helical" evidence="7">
    <location>
        <begin position="92"/>
        <end position="111"/>
    </location>
</feature>
<evidence type="ECO:0000313" key="9">
    <source>
        <dbReference type="Proteomes" id="UP000675431"/>
    </source>
</evidence>
<feature type="transmembrane region" description="Helical" evidence="7">
    <location>
        <begin position="7"/>
        <end position="23"/>
    </location>
</feature>
<evidence type="ECO:0000256" key="6">
    <source>
        <dbReference type="ARBA" id="ARBA00023136"/>
    </source>
</evidence>
<dbReference type="InterPro" id="IPR018383">
    <property type="entry name" value="UPF0324_pro"/>
</dbReference>
<feature type="transmembrane region" description="Helical" evidence="7">
    <location>
        <begin position="68"/>
        <end position="86"/>
    </location>
</feature>
<name>A0A941CYJ5_9BACI</name>
<feature type="transmembrane region" description="Helical" evidence="7">
    <location>
        <begin position="311"/>
        <end position="330"/>
    </location>
</feature>
<evidence type="ECO:0000256" key="2">
    <source>
        <dbReference type="ARBA" id="ARBA00007977"/>
    </source>
</evidence>
<dbReference type="PANTHER" id="PTHR30106:SF2">
    <property type="entry name" value="UPF0324 INNER MEMBRANE PROTEIN YEIH"/>
    <property type="match status" value="1"/>
</dbReference>
<dbReference type="Proteomes" id="UP000675431">
    <property type="component" value="Unassembled WGS sequence"/>
</dbReference>
<evidence type="ECO:0000313" key="8">
    <source>
        <dbReference type="EMBL" id="MBR7554945.1"/>
    </source>
</evidence>
<keyword evidence="4 7" id="KW-0812">Transmembrane</keyword>
<feature type="transmembrane region" description="Helical" evidence="7">
    <location>
        <begin position="280"/>
        <end position="299"/>
    </location>
</feature>
<dbReference type="RefSeq" id="WP_212371527.1">
    <property type="nucleotide sequence ID" value="NZ_JAGSIE010000047.1"/>
</dbReference>
<evidence type="ECO:0000256" key="1">
    <source>
        <dbReference type="ARBA" id="ARBA00004651"/>
    </source>
</evidence>
<gene>
    <name evidence="8" type="ORF">KC820_12490</name>
</gene>
<keyword evidence="5 7" id="KW-1133">Transmembrane helix</keyword>
<sequence>MNFFQKNYLPGLLVALVLAWLAIQLAKLPFLSIMGPLVIAILLGMIWRMIFKENKKLEPGIQFSTKKLLRLGIILLGVQLNLYEIYEAGWQVILLAVFAVIIGFAVVYAFSKLLKVDRKLGILTACGTAICGAAAIIATAPQIKAKNNDIAIATGTIALLGTVFTLVYSIGYQYMNVTAAEYGMFSGSTLHEVAHVVAAGAAGGDEAVDLAVLVKLIRVALLVPVIIFIGFLFAKIEKEESSKRFSLSMVPWFIFGFAIMSTVNTIFQIPDNIADRIIDISYLLMGMAMVGIGLNVQLSSFRSNGVNALKAGLYGSIILSLLTFVLIQWIG</sequence>
<dbReference type="GO" id="GO:0005886">
    <property type="term" value="C:plasma membrane"/>
    <property type="evidence" value="ECO:0007669"/>
    <property type="project" value="UniProtKB-SubCell"/>
</dbReference>
<reference evidence="8 9" key="1">
    <citation type="submission" date="2021-04" db="EMBL/GenBank/DDBJ databases">
        <title>Allobacillus sp. nov. SKP8-2 isolated from shrimp paste.</title>
        <authorList>
            <person name="Tanasupawat S."/>
            <person name="Yiamsombat S."/>
            <person name="Kanchanasin P."/>
            <person name="Kuncharoen N."/>
        </authorList>
    </citation>
    <scope>NUCLEOTIDE SEQUENCE [LARGE SCALE GENOMIC DNA]</scope>
    <source>
        <strain evidence="8 9">SKP8-2</strain>
    </source>
</reference>
<organism evidence="8 9">
    <name type="scientific">Allobacillus saliphilus</name>
    <dbReference type="NCBI Taxonomy" id="2912308"/>
    <lineage>
        <taxon>Bacteria</taxon>
        <taxon>Bacillati</taxon>
        <taxon>Bacillota</taxon>
        <taxon>Bacilli</taxon>
        <taxon>Bacillales</taxon>
        <taxon>Bacillaceae</taxon>
        <taxon>Allobacillus</taxon>
    </lineage>
</organism>
<evidence type="ECO:0000256" key="7">
    <source>
        <dbReference type="SAM" id="Phobius"/>
    </source>
</evidence>
<dbReference type="AlphaFoldDB" id="A0A941CYJ5"/>
<evidence type="ECO:0000256" key="5">
    <source>
        <dbReference type="ARBA" id="ARBA00022989"/>
    </source>
</evidence>
<comment type="similarity">
    <text evidence="2">Belongs to the UPF0324 family.</text>
</comment>
<feature type="transmembrane region" description="Helical" evidence="7">
    <location>
        <begin position="120"/>
        <end position="138"/>
    </location>
</feature>
<dbReference type="EMBL" id="JAGSIE010000047">
    <property type="protein sequence ID" value="MBR7554945.1"/>
    <property type="molecule type" value="Genomic_DNA"/>
</dbReference>
<feature type="transmembrane region" description="Helical" evidence="7">
    <location>
        <begin position="210"/>
        <end position="233"/>
    </location>
</feature>
<evidence type="ECO:0000256" key="4">
    <source>
        <dbReference type="ARBA" id="ARBA00022692"/>
    </source>
</evidence>
<dbReference type="InterPro" id="IPR038770">
    <property type="entry name" value="Na+/solute_symporter_sf"/>
</dbReference>
<comment type="subcellular location">
    <subcellularLocation>
        <location evidence="1">Cell membrane</location>
        <topology evidence="1">Multi-pass membrane protein</topology>
    </subcellularLocation>
</comment>
<dbReference type="Pfam" id="PF03601">
    <property type="entry name" value="Cons_hypoth698"/>
    <property type="match status" value="1"/>
</dbReference>